<comment type="caution">
    <text evidence="1">The sequence shown here is derived from an EMBL/GenBank/DDBJ whole genome shotgun (WGS) entry which is preliminary data.</text>
</comment>
<dbReference type="Proteomes" id="UP000054721">
    <property type="component" value="Unassembled WGS sequence"/>
</dbReference>
<protein>
    <submittedName>
        <fullName evidence="1">Uncharacterized protein</fullName>
    </submittedName>
</protein>
<evidence type="ECO:0000313" key="1">
    <source>
        <dbReference type="EMBL" id="KRZ59492.1"/>
    </source>
</evidence>
<organism evidence="1 2">
    <name type="scientific">Trichinella nativa</name>
    <dbReference type="NCBI Taxonomy" id="6335"/>
    <lineage>
        <taxon>Eukaryota</taxon>
        <taxon>Metazoa</taxon>
        <taxon>Ecdysozoa</taxon>
        <taxon>Nematoda</taxon>
        <taxon>Enoplea</taxon>
        <taxon>Dorylaimia</taxon>
        <taxon>Trichinellida</taxon>
        <taxon>Trichinellidae</taxon>
        <taxon>Trichinella</taxon>
    </lineage>
</organism>
<evidence type="ECO:0000313" key="2">
    <source>
        <dbReference type="Proteomes" id="UP000054721"/>
    </source>
</evidence>
<keyword evidence="2" id="KW-1185">Reference proteome</keyword>
<reference evidence="1 2" key="1">
    <citation type="submission" date="2015-05" db="EMBL/GenBank/DDBJ databases">
        <title>Evolution of Trichinella species and genotypes.</title>
        <authorList>
            <person name="Korhonen P.K."/>
            <person name="Edoardo P."/>
            <person name="Giuseppe L.R."/>
            <person name="Gasser R.B."/>
        </authorList>
    </citation>
    <scope>NUCLEOTIDE SEQUENCE [LARGE SCALE GENOMIC DNA]</scope>
    <source>
        <strain evidence="1">ISS10</strain>
    </source>
</reference>
<dbReference type="OrthoDB" id="10331625at2759"/>
<name>A0A0V1LJ23_9BILA</name>
<dbReference type="EMBL" id="JYDW01000041">
    <property type="protein sequence ID" value="KRZ59492.1"/>
    <property type="molecule type" value="Genomic_DNA"/>
</dbReference>
<gene>
    <name evidence="1" type="ORF">T02_2254</name>
</gene>
<sequence>MGPHVADKPLVSVSTDSTHSFGVRVCKPECQPTVEYERADVTTSETA</sequence>
<proteinExistence type="predicted"/>
<dbReference type="AlphaFoldDB" id="A0A0V1LJ23"/>
<accession>A0A0V1LJ23</accession>